<gene>
    <name evidence="1" type="ORF">PSTG_03752</name>
</gene>
<dbReference type="AlphaFoldDB" id="A0A0L0VVZ1"/>
<comment type="caution">
    <text evidence="1">The sequence shown here is derived from an EMBL/GenBank/DDBJ whole genome shotgun (WGS) entry which is preliminary data.</text>
</comment>
<dbReference type="InterPro" id="IPR032675">
    <property type="entry name" value="LRR_dom_sf"/>
</dbReference>
<dbReference type="Gene3D" id="3.80.10.10">
    <property type="entry name" value="Ribonuclease Inhibitor"/>
    <property type="match status" value="1"/>
</dbReference>
<organism evidence="1 2">
    <name type="scientific">Puccinia striiformis f. sp. tritici PST-78</name>
    <dbReference type="NCBI Taxonomy" id="1165861"/>
    <lineage>
        <taxon>Eukaryota</taxon>
        <taxon>Fungi</taxon>
        <taxon>Dikarya</taxon>
        <taxon>Basidiomycota</taxon>
        <taxon>Pucciniomycotina</taxon>
        <taxon>Pucciniomycetes</taxon>
        <taxon>Pucciniales</taxon>
        <taxon>Pucciniaceae</taxon>
        <taxon>Puccinia</taxon>
    </lineage>
</organism>
<accession>A0A0L0VVZ1</accession>
<evidence type="ECO:0000313" key="1">
    <source>
        <dbReference type="EMBL" id="KNF03165.1"/>
    </source>
</evidence>
<keyword evidence="2" id="KW-1185">Reference proteome</keyword>
<dbReference type="SUPFAM" id="SSF52047">
    <property type="entry name" value="RNI-like"/>
    <property type="match status" value="1"/>
</dbReference>
<dbReference type="STRING" id="1165861.A0A0L0VVZ1"/>
<evidence type="ECO:0000313" key="2">
    <source>
        <dbReference type="Proteomes" id="UP000054564"/>
    </source>
</evidence>
<proteinExistence type="predicted"/>
<protein>
    <recommendedName>
        <fullName evidence="3">F-box domain-containing protein</fullName>
    </recommendedName>
</protein>
<reference evidence="2" key="1">
    <citation type="submission" date="2014-03" db="EMBL/GenBank/DDBJ databases">
        <title>The Genome Sequence of Puccinia striiformis f. sp. tritici PST-78.</title>
        <authorList>
            <consortium name="The Broad Institute Genome Sequencing Platform"/>
            <person name="Cuomo C."/>
            <person name="Hulbert S."/>
            <person name="Chen X."/>
            <person name="Walker B."/>
            <person name="Young S.K."/>
            <person name="Zeng Q."/>
            <person name="Gargeya S."/>
            <person name="Fitzgerald M."/>
            <person name="Haas B."/>
            <person name="Abouelleil A."/>
            <person name="Alvarado L."/>
            <person name="Arachchi H.M."/>
            <person name="Berlin A.M."/>
            <person name="Chapman S.B."/>
            <person name="Goldberg J."/>
            <person name="Griggs A."/>
            <person name="Gujja S."/>
            <person name="Hansen M."/>
            <person name="Howarth C."/>
            <person name="Imamovic A."/>
            <person name="Larimer J."/>
            <person name="McCowan C."/>
            <person name="Montmayeur A."/>
            <person name="Murphy C."/>
            <person name="Neiman D."/>
            <person name="Pearson M."/>
            <person name="Priest M."/>
            <person name="Roberts A."/>
            <person name="Saif S."/>
            <person name="Shea T."/>
            <person name="Sisk P."/>
            <person name="Sykes S."/>
            <person name="Wortman J."/>
            <person name="Nusbaum C."/>
            <person name="Birren B."/>
        </authorList>
    </citation>
    <scope>NUCLEOTIDE SEQUENCE [LARGE SCALE GENOMIC DNA]</scope>
    <source>
        <strain evidence="2">race PST-78</strain>
    </source>
</reference>
<sequence length="334" mass="37759">MHPLSTSATPSLSRLPTEINKLIVECVAPLTEKRVYTEAPRFLELAFVDRTFYELSSLTNWNELDPATDGKTCLDGLINGILPRQAARVQSISIGGHCDDLNNPTGEWQFPEVQLRRILEICSNLNRLTVGLESASLDKLGNFIIDPLRPISKLLTPISQLSNLTYIRLNNDANCLFEEDAIAKLIEKMVHLAHIGLRVVSACYPTCDLCECPKSDQPMLSPLAVQLPKLPSLKVIDFDHEESFDSGWSKIEWNGALEEIILHNCMNVSLGAVHAFCKLFKDSLVHLSMYWVPISCRDNYDLLPKSDLQYTFFLPKLERLSIFTLYPPHFWQLS</sequence>
<dbReference type="EMBL" id="AJIL01000019">
    <property type="protein sequence ID" value="KNF03165.1"/>
    <property type="molecule type" value="Genomic_DNA"/>
</dbReference>
<evidence type="ECO:0008006" key="3">
    <source>
        <dbReference type="Google" id="ProtNLM"/>
    </source>
</evidence>
<dbReference type="Proteomes" id="UP000054564">
    <property type="component" value="Unassembled WGS sequence"/>
</dbReference>
<name>A0A0L0VVZ1_9BASI</name>